<evidence type="ECO:0000313" key="3">
    <source>
        <dbReference type="Proteomes" id="UP000199628"/>
    </source>
</evidence>
<organism evidence="2 3">
    <name type="scientific">Ruegeria marina</name>
    <dbReference type="NCBI Taxonomy" id="639004"/>
    <lineage>
        <taxon>Bacteria</taxon>
        <taxon>Pseudomonadati</taxon>
        <taxon>Pseudomonadota</taxon>
        <taxon>Alphaproteobacteria</taxon>
        <taxon>Rhodobacterales</taxon>
        <taxon>Roseobacteraceae</taxon>
        <taxon>Ruegeria</taxon>
    </lineage>
</organism>
<reference evidence="3" key="1">
    <citation type="submission" date="2016-10" db="EMBL/GenBank/DDBJ databases">
        <authorList>
            <person name="Varghese N."/>
            <person name="Submissions S."/>
        </authorList>
    </citation>
    <scope>NUCLEOTIDE SEQUENCE [LARGE SCALE GENOMIC DNA]</scope>
    <source>
        <strain evidence="3">CGMCC 1.9108</strain>
    </source>
</reference>
<dbReference type="EMBL" id="FMZV01000018">
    <property type="protein sequence ID" value="SDE37749.1"/>
    <property type="molecule type" value="Genomic_DNA"/>
</dbReference>
<protein>
    <submittedName>
        <fullName evidence="2">Uncharacterized protein</fullName>
    </submittedName>
</protein>
<name>A0A1G7CEM3_9RHOB</name>
<sequence>MLRLVRFWVATGSLALAHSAIAAEPTAQHNTNAFWFENWGSLTNATLVIESPSGKIYEVRAASGTPVFQLSGQETMDGVYSYELSAATDEQETIANPIDNGRGSAARDTRAKPYYLTGAFHVSRGVIITPEKVSEDGD</sequence>
<accession>A0A1G7CEM3</accession>
<keyword evidence="1" id="KW-0732">Signal</keyword>
<dbReference type="AlphaFoldDB" id="A0A1G7CEM3"/>
<feature type="signal peptide" evidence="1">
    <location>
        <begin position="1"/>
        <end position="22"/>
    </location>
</feature>
<dbReference type="OrthoDB" id="7848466at2"/>
<gene>
    <name evidence="2" type="ORF">SAMN04488239_11819</name>
</gene>
<feature type="chain" id="PRO_5011597259" evidence="1">
    <location>
        <begin position="23"/>
        <end position="138"/>
    </location>
</feature>
<dbReference type="Proteomes" id="UP000199628">
    <property type="component" value="Unassembled WGS sequence"/>
</dbReference>
<dbReference type="RefSeq" id="WP_143028608.1">
    <property type="nucleotide sequence ID" value="NZ_FMZV01000018.1"/>
</dbReference>
<evidence type="ECO:0000313" key="2">
    <source>
        <dbReference type="EMBL" id="SDE37749.1"/>
    </source>
</evidence>
<dbReference type="STRING" id="639004.SAMN04488239_11819"/>
<evidence type="ECO:0000256" key="1">
    <source>
        <dbReference type="SAM" id="SignalP"/>
    </source>
</evidence>
<keyword evidence="3" id="KW-1185">Reference proteome</keyword>
<proteinExistence type="predicted"/>